<feature type="binding site" evidence="11">
    <location>
        <position position="75"/>
    </location>
    <ligand>
        <name>Zn(2+)</name>
        <dbReference type="ChEBI" id="CHEBI:29105"/>
        <label>1</label>
    </ligand>
</feature>
<feature type="binding site" evidence="11">
    <location>
        <position position="457"/>
    </location>
    <ligand>
        <name>Mg(2+)</name>
        <dbReference type="ChEBI" id="CHEBI:18420"/>
    </ligand>
</feature>
<dbReference type="InterPro" id="IPR012754">
    <property type="entry name" value="DNA-dir_RpoC_beta_prime_bact"/>
</dbReference>
<keyword evidence="4 11" id="KW-0808">Transferase</keyword>
<dbReference type="Pfam" id="PF05000">
    <property type="entry name" value="RNA_pol_Rpb1_4"/>
    <property type="match status" value="1"/>
</dbReference>
<evidence type="ECO:0000256" key="4">
    <source>
        <dbReference type="ARBA" id="ARBA00022679"/>
    </source>
</evidence>
<comment type="subunit">
    <text evidence="11">The RNAP catalytic core consists of 2 alpha, 1 beta, 1 beta' and 1 omega subunit. When a sigma factor is associated with the core the holoenzyme is formed, which can initiate transcription.</text>
</comment>
<dbReference type="EC" id="2.7.7.6" evidence="11"/>
<keyword evidence="9 11" id="KW-0804">Transcription</keyword>
<dbReference type="Gene3D" id="1.10.132.30">
    <property type="match status" value="1"/>
</dbReference>
<comment type="cofactor">
    <cofactor evidence="11">
        <name>Zn(2+)</name>
        <dbReference type="ChEBI" id="CHEBI:29105"/>
    </cofactor>
    <text evidence="11">Binds 2 Zn(2+) ions per subunit.</text>
</comment>
<proteinExistence type="inferred from homology"/>
<dbReference type="Gene3D" id="1.10.40.90">
    <property type="match status" value="1"/>
</dbReference>
<dbReference type="Gene3D" id="1.10.1790.20">
    <property type="match status" value="1"/>
</dbReference>
<keyword evidence="7 11" id="KW-0862">Zinc</keyword>
<evidence type="ECO:0000313" key="15">
    <source>
        <dbReference type="Proteomes" id="UP000824145"/>
    </source>
</evidence>
<dbReference type="GO" id="GO:0000428">
    <property type="term" value="C:DNA-directed RNA polymerase complex"/>
    <property type="evidence" value="ECO:0007669"/>
    <property type="project" value="UniProtKB-KW"/>
</dbReference>
<feature type="binding site" evidence="11">
    <location>
        <position position="62"/>
    </location>
    <ligand>
        <name>Zn(2+)</name>
        <dbReference type="ChEBI" id="CHEBI:29105"/>
        <label>1</label>
    </ligand>
</feature>
<dbReference type="InterPro" id="IPR042102">
    <property type="entry name" value="RNA_pol_Rpb1_3_sf"/>
</dbReference>
<evidence type="ECO:0000256" key="10">
    <source>
        <dbReference type="ARBA" id="ARBA00048552"/>
    </source>
</evidence>
<evidence type="ECO:0000256" key="12">
    <source>
        <dbReference type="RuleBase" id="RU004279"/>
    </source>
</evidence>
<keyword evidence="8 11" id="KW-0460">Magnesium</keyword>
<dbReference type="InterPro" id="IPR000722">
    <property type="entry name" value="RNA_pol_asu"/>
</dbReference>
<organism evidence="14 15">
    <name type="scientific">Candidatus Caccalectryoclostridium excrementigallinarum</name>
    <dbReference type="NCBI Taxonomy" id="2840710"/>
    <lineage>
        <taxon>Bacteria</taxon>
        <taxon>Bacillati</taxon>
        <taxon>Bacillota</taxon>
        <taxon>Clostridia</taxon>
        <taxon>Christensenellales</taxon>
        <taxon>Christensenellaceae</taxon>
        <taxon>Christensenellaceae incertae sedis</taxon>
        <taxon>Candidatus Caccalectryoclostridium</taxon>
    </lineage>
</organism>
<comment type="function">
    <text evidence="1 11 12">DNA-dependent RNA polymerase catalyzes the transcription of DNA into RNA using the four ribonucleoside triphosphates as substrates.</text>
</comment>
<name>A0A9D1SJU9_9FIRM</name>
<evidence type="ECO:0000256" key="5">
    <source>
        <dbReference type="ARBA" id="ARBA00022695"/>
    </source>
</evidence>
<dbReference type="InterPro" id="IPR007066">
    <property type="entry name" value="RNA_pol_Rpb1_3"/>
</dbReference>
<dbReference type="GO" id="GO:0003677">
    <property type="term" value="F:DNA binding"/>
    <property type="evidence" value="ECO:0007669"/>
    <property type="project" value="UniProtKB-UniRule"/>
</dbReference>
<dbReference type="InterPro" id="IPR007083">
    <property type="entry name" value="RNA_pol_Rpb1_4"/>
</dbReference>
<feature type="binding site" evidence="11">
    <location>
        <position position="918"/>
    </location>
    <ligand>
        <name>Zn(2+)</name>
        <dbReference type="ChEBI" id="CHEBI:29105"/>
        <label>2</label>
    </ligand>
</feature>
<accession>A0A9D1SJU9</accession>
<dbReference type="InterPro" id="IPR044893">
    <property type="entry name" value="RNA_pol_Rpb1_clamp_domain"/>
</dbReference>
<dbReference type="InterPro" id="IPR045867">
    <property type="entry name" value="DNA-dir_RpoC_beta_prime"/>
</dbReference>
<reference evidence="14" key="2">
    <citation type="journal article" date="2021" name="PeerJ">
        <title>Extensive microbial diversity within the chicken gut microbiome revealed by metagenomics and culture.</title>
        <authorList>
            <person name="Gilroy R."/>
            <person name="Ravi A."/>
            <person name="Getino M."/>
            <person name="Pursley I."/>
            <person name="Horton D.L."/>
            <person name="Alikhan N.F."/>
            <person name="Baker D."/>
            <person name="Gharbi K."/>
            <person name="Hall N."/>
            <person name="Watson M."/>
            <person name="Adriaenssens E.M."/>
            <person name="Foster-Nyarko E."/>
            <person name="Jarju S."/>
            <person name="Secka A."/>
            <person name="Antonio M."/>
            <person name="Oren A."/>
            <person name="Chaudhuri R.R."/>
            <person name="La Ragione R."/>
            <person name="Hildebrand F."/>
            <person name="Pallen M.J."/>
        </authorList>
    </citation>
    <scope>NUCLEOTIDE SEQUENCE</scope>
    <source>
        <strain evidence="14">9366</strain>
    </source>
</reference>
<dbReference type="GO" id="GO:0003899">
    <property type="term" value="F:DNA-directed RNA polymerase activity"/>
    <property type="evidence" value="ECO:0007669"/>
    <property type="project" value="UniProtKB-UniRule"/>
</dbReference>
<comment type="catalytic activity">
    <reaction evidence="10 11 12">
        <text>RNA(n) + a ribonucleoside 5'-triphosphate = RNA(n+1) + diphosphate</text>
        <dbReference type="Rhea" id="RHEA:21248"/>
        <dbReference type="Rhea" id="RHEA-COMP:14527"/>
        <dbReference type="Rhea" id="RHEA-COMP:17342"/>
        <dbReference type="ChEBI" id="CHEBI:33019"/>
        <dbReference type="ChEBI" id="CHEBI:61557"/>
        <dbReference type="ChEBI" id="CHEBI:140395"/>
        <dbReference type="EC" id="2.7.7.6"/>
    </reaction>
</comment>
<keyword evidence="6 11" id="KW-0479">Metal-binding</keyword>
<dbReference type="PANTHER" id="PTHR19376:SF54">
    <property type="entry name" value="DNA-DIRECTED RNA POLYMERASE SUBUNIT BETA"/>
    <property type="match status" value="1"/>
</dbReference>
<dbReference type="InterPro" id="IPR007080">
    <property type="entry name" value="RNA_pol_Rpb1_1"/>
</dbReference>
<evidence type="ECO:0000256" key="1">
    <source>
        <dbReference type="ARBA" id="ARBA00004026"/>
    </source>
</evidence>
<evidence type="ECO:0000256" key="3">
    <source>
        <dbReference type="ARBA" id="ARBA00022478"/>
    </source>
</evidence>
<dbReference type="Gene3D" id="1.10.274.100">
    <property type="entry name" value="RNA polymerase Rpb1, domain 3"/>
    <property type="match status" value="2"/>
</dbReference>
<evidence type="ECO:0000256" key="2">
    <source>
        <dbReference type="ARBA" id="ARBA00006460"/>
    </source>
</evidence>
<dbReference type="Pfam" id="PF04997">
    <property type="entry name" value="RNA_pol_Rpb1_1"/>
    <property type="match status" value="1"/>
</dbReference>
<evidence type="ECO:0000256" key="6">
    <source>
        <dbReference type="ARBA" id="ARBA00022723"/>
    </source>
</evidence>
<dbReference type="GO" id="GO:0008270">
    <property type="term" value="F:zinc ion binding"/>
    <property type="evidence" value="ECO:0007669"/>
    <property type="project" value="UniProtKB-UniRule"/>
</dbReference>
<dbReference type="Gene3D" id="2.40.50.100">
    <property type="match status" value="1"/>
</dbReference>
<dbReference type="NCBIfam" id="TIGR02386">
    <property type="entry name" value="rpoC_TIGR"/>
    <property type="match status" value="1"/>
</dbReference>
<feature type="binding site" evidence="11">
    <location>
        <position position="60"/>
    </location>
    <ligand>
        <name>Zn(2+)</name>
        <dbReference type="ChEBI" id="CHEBI:29105"/>
        <label>1</label>
    </ligand>
</feature>
<dbReference type="EMBL" id="DVNJ01000030">
    <property type="protein sequence ID" value="HIU63154.1"/>
    <property type="molecule type" value="Genomic_DNA"/>
</dbReference>
<evidence type="ECO:0000259" key="13">
    <source>
        <dbReference type="SMART" id="SM00663"/>
    </source>
</evidence>
<dbReference type="SUPFAM" id="SSF64484">
    <property type="entry name" value="beta and beta-prime subunits of DNA dependent RNA-polymerase"/>
    <property type="match status" value="1"/>
</dbReference>
<feature type="binding site" evidence="11">
    <location>
        <position position="911"/>
    </location>
    <ligand>
        <name>Zn(2+)</name>
        <dbReference type="ChEBI" id="CHEBI:29105"/>
        <label>2</label>
    </ligand>
</feature>
<dbReference type="Proteomes" id="UP000824145">
    <property type="component" value="Unassembled WGS sequence"/>
</dbReference>
<feature type="domain" description="RNA polymerase N-terminal" evidence="13">
    <location>
        <begin position="229"/>
        <end position="509"/>
    </location>
</feature>
<dbReference type="Pfam" id="PF00623">
    <property type="entry name" value="RNA_pol_Rpb1_2"/>
    <property type="match status" value="1"/>
</dbReference>
<dbReference type="InterPro" id="IPR006592">
    <property type="entry name" value="RNA_pol_N"/>
</dbReference>
<evidence type="ECO:0000256" key="9">
    <source>
        <dbReference type="ARBA" id="ARBA00023163"/>
    </source>
</evidence>
<dbReference type="Pfam" id="PF04983">
    <property type="entry name" value="RNA_pol_Rpb1_3"/>
    <property type="match status" value="1"/>
</dbReference>
<evidence type="ECO:0000256" key="7">
    <source>
        <dbReference type="ARBA" id="ARBA00022833"/>
    </source>
</evidence>
<reference evidence="14" key="1">
    <citation type="submission" date="2020-10" db="EMBL/GenBank/DDBJ databases">
        <authorList>
            <person name="Gilroy R."/>
        </authorList>
    </citation>
    <scope>NUCLEOTIDE SEQUENCE</scope>
    <source>
        <strain evidence="14">9366</strain>
    </source>
</reference>
<keyword evidence="3 11" id="KW-0240">DNA-directed RNA polymerase</keyword>
<evidence type="ECO:0000256" key="11">
    <source>
        <dbReference type="HAMAP-Rule" id="MF_01322"/>
    </source>
</evidence>
<dbReference type="GO" id="GO:0006351">
    <property type="term" value="P:DNA-templated transcription"/>
    <property type="evidence" value="ECO:0007669"/>
    <property type="project" value="UniProtKB-UniRule"/>
</dbReference>
<protein>
    <recommendedName>
        <fullName evidence="11">DNA-directed RNA polymerase subunit beta'</fullName>
        <shortName evidence="11">RNAP subunit beta'</shortName>
        <ecNumber evidence="11">2.7.7.6</ecNumber>
    </recommendedName>
    <alternativeName>
        <fullName evidence="11">RNA polymerase subunit beta'</fullName>
    </alternativeName>
    <alternativeName>
        <fullName evidence="11">Transcriptase subunit beta'</fullName>
    </alternativeName>
</protein>
<sequence>MSEVNNFDSIQIGVASPDQIRSWSHGEVTKPETINYRTQKPEKDGLFCERIFGPTKDWECHCGKYKRIRYKGIICDKCGVEVTRAKVRRERMGHIELASPVSHIWYFKGIPSRISLVLDMSPKDVEFVLYFIKFVVLDPGKNTDLHKKQIIDDKEMREAQEKFGYGSFRAAMGAEAIKELLSEIDLEKECALLKKELEALSAGNNQKRTKIVKRLEVLESFRVSGNRPEWMILDVVPVIPPELRPMVPLDGGRFATSDLNDLYRRVINRNNRLKKLMELGAPDIIIRNEKRMLQEAVDALIDNGRRGKAVTGAGNRELKSLSGLLKGKQGRFRQNLLGKRVDYSGRSVIVVGPELKMYQCGIPKEMALELFKPFVIKRLVDDGICQNIKTAKRIIEKAQESKIWDILEEVIKDHPVLLNRAPTLHRLGIQAFEPVLVEGRAIKLHPLACGAFNADFDGDQMAVHVPLSIEARAEARFLMLSTNNILKLSDGKPVVTPTQDMVMGSYYLTIVKEGARGEGRFFRDSDEAKKAYQLGQIDLQAMVHVRMSKEIDGVTVSKIIQTTTGRIIFNEAIPQDLLLVPRNTPEQQLYLEIDWDEQGANRQADEMGLTGEEREKFLRSKWNGSGKGSNVPVGKSVLSRIVDACFKYKGATETSIVLDKVKNQGYQYSTVGAITASVFDMHVPAEKHEILKKADADILEIEKLYKRGRMSDEDRYNQTVKVWQKAKEEVDKALIAHKEAFNPIWMMADSGARGNMSQISQLCGMRGLVRDPSGKVVELPIKASYREGLSVLEYFISAHGGRKGLADTALKTADSGYLTRRLVDVSQDVIINEKDCGDTKGSIVTAIVDASGAVIEPLRDRIAGRYCMDDIFDPSTGELLAEKDTMLSTDQAAAIDAAGVKSVRIRSILTCKTKHGVCAKCYGKNMASGNDVKVGEAVGVIAAQSIGEPGTQLTMRTFHTGGVAVSEDITQGLPRVEELFEARKPKGQAIVADKSGVIHISDENKGVTVTVVPDEGEAVEYKLVFGQKLRVKEGDRIAAGDPITQGNIYPQDILRTKGVTGAQQYLIKEVQSAYRTSGVEINDKHTEVIVRQMLRKVRIEEQGDTNMLPGDYVDIFTYEEENEKTLEAGGRPAAAKRILLGITKAALATESFLSAASFQETARVLTEAAVKNKVDNLVGLKENVILGKLIPAGTGMRRYRNVVAVPRSYVEGGIREDDIEGKFAIEDDIEDDFAGDDEE</sequence>
<evidence type="ECO:0000256" key="8">
    <source>
        <dbReference type="ARBA" id="ARBA00022842"/>
    </source>
</evidence>
<dbReference type="Pfam" id="PF04998">
    <property type="entry name" value="RNA_pol_Rpb1_5"/>
    <property type="match status" value="1"/>
</dbReference>
<dbReference type="AlphaFoldDB" id="A0A9D1SJU9"/>
<dbReference type="SMART" id="SM00663">
    <property type="entry name" value="RPOLA_N"/>
    <property type="match status" value="1"/>
</dbReference>
<comment type="cofactor">
    <cofactor evidence="11">
        <name>Mg(2+)</name>
        <dbReference type="ChEBI" id="CHEBI:18420"/>
    </cofactor>
    <text evidence="11">Binds 1 Mg(2+) ion per subunit.</text>
</comment>
<evidence type="ECO:0000313" key="14">
    <source>
        <dbReference type="EMBL" id="HIU63154.1"/>
    </source>
</evidence>
<comment type="similarity">
    <text evidence="2 11 12">Belongs to the RNA polymerase beta' chain family.</text>
</comment>
<dbReference type="HAMAP" id="MF_01322">
    <property type="entry name" value="RNApol_bact_RpoC"/>
    <property type="match status" value="1"/>
</dbReference>
<dbReference type="Gene3D" id="1.10.150.390">
    <property type="match status" value="1"/>
</dbReference>
<dbReference type="FunFam" id="4.10.860.120:FF:000001">
    <property type="entry name" value="DNA-directed RNA polymerase subunit beta"/>
    <property type="match status" value="1"/>
</dbReference>
<dbReference type="InterPro" id="IPR038120">
    <property type="entry name" value="Rpb1_funnel_sf"/>
</dbReference>
<dbReference type="Gene3D" id="4.10.860.120">
    <property type="entry name" value="RNA polymerase II, clamp domain"/>
    <property type="match status" value="1"/>
</dbReference>
<keyword evidence="5 11" id="KW-0548">Nucleotidyltransferase</keyword>
<dbReference type="PANTHER" id="PTHR19376">
    <property type="entry name" value="DNA-DIRECTED RNA POLYMERASE"/>
    <property type="match status" value="1"/>
</dbReference>
<gene>
    <name evidence="11 14" type="primary">rpoC</name>
    <name evidence="14" type="ORF">IAB07_05265</name>
</gene>
<feature type="binding site" evidence="11">
    <location>
        <position position="459"/>
    </location>
    <ligand>
        <name>Mg(2+)</name>
        <dbReference type="ChEBI" id="CHEBI:18420"/>
    </ligand>
</feature>
<comment type="caution">
    <text evidence="14">The sequence shown here is derived from an EMBL/GenBank/DDBJ whole genome shotgun (WGS) entry which is preliminary data.</text>
</comment>
<feature type="binding site" evidence="11">
    <location>
        <position position="78"/>
    </location>
    <ligand>
        <name>Zn(2+)</name>
        <dbReference type="ChEBI" id="CHEBI:29105"/>
        <label>1</label>
    </ligand>
</feature>
<dbReference type="GO" id="GO:0000287">
    <property type="term" value="F:magnesium ion binding"/>
    <property type="evidence" value="ECO:0007669"/>
    <property type="project" value="UniProtKB-UniRule"/>
</dbReference>
<feature type="binding site" evidence="11">
    <location>
        <position position="836"/>
    </location>
    <ligand>
        <name>Zn(2+)</name>
        <dbReference type="ChEBI" id="CHEBI:29105"/>
        <label>2</label>
    </ligand>
</feature>
<feature type="binding site" evidence="11">
    <location>
        <position position="921"/>
    </location>
    <ligand>
        <name>Zn(2+)</name>
        <dbReference type="ChEBI" id="CHEBI:29105"/>
        <label>2</label>
    </ligand>
</feature>
<dbReference type="Gene3D" id="2.40.40.20">
    <property type="match status" value="1"/>
</dbReference>
<feature type="binding site" evidence="11">
    <location>
        <position position="455"/>
    </location>
    <ligand>
        <name>Mg(2+)</name>
        <dbReference type="ChEBI" id="CHEBI:18420"/>
    </ligand>
</feature>
<dbReference type="CDD" id="cd01609">
    <property type="entry name" value="RNAP_beta'_N"/>
    <property type="match status" value="1"/>
</dbReference>
<dbReference type="InterPro" id="IPR007081">
    <property type="entry name" value="RNA_pol_Rpb1_5"/>
</dbReference>
<dbReference type="CDD" id="cd02655">
    <property type="entry name" value="RNAP_beta'_C"/>
    <property type="match status" value="1"/>
</dbReference>